<dbReference type="InterPro" id="IPR043502">
    <property type="entry name" value="DNA/RNA_pol_sf"/>
</dbReference>
<reference evidence="4" key="1">
    <citation type="submission" date="2014-09" db="EMBL/GenBank/DDBJ databases">
        <authorList>
            <person name="Sharma Rahul"/>
            <person name="Thines Marco"/>
        </authorList>
    </citation>
    <scope>NUCLEOTIDE SEQUENCE [LARGE SCALE GENOMIC DNA]</scope>
</reference>
<name>A0A0P1AMG5_PLAHL</name>
<dbReference type="AlphaFoldDB" id="A0A0P1AMG5"/>
<evidence type="ECO:0000259" key="1">
    <source>
        <dbReference type="Pfam" id="PF07727"/>
    </source>
</evidence>
<evidence type="ECO:0000259" key="2">
    <source>
        <dbReference type="Pfam" id="PF25597"/>
    </source>
</evidence>
<keyword evidence="4" id="KW-1185">Reference proteome</keyword>
<dbReference type="OrthoDB" id="2012657at2759"/>
<protein>
    <submittedName>
        <fullName evidence="3">FOG: Transposon-encoded proteins with TYA, reverse transcriptase, integrase domains in various combinations</fullName>
    </submittedName>
</protein>
<dbReference type="InterPro" id="IPR057670">
    <property type="entry name" value="SH3_retrovirus"/>
</dbReference>
<dbReference type="Proteomes" id="UP000054928">
    <property type="component" value="Unassembled WGS sequence"/>
</dbReference>
<feature type="domain" description="Retroviral polymerase SH3-like" evidence="2">
    <location>
        <begin position="10"/>
        <end position="65"/>
    </location>
</feature>
<evidence type="ECO:0000313" key="4">
    <source>
        <dbReference type="Proteomes" id="UP000054928"/>
    </source>
</evidence>
<dbReference type="Pfam" id="PF07727">
    <property type="entry name" value="RVT_2"/>
    <property type="match status" value="1"/>
</dbReference>
<organism evidence="3 4">
    <name type="scientific">Plasmopara halstedii</name>
    <name type="common">Downy mildew of sunflower</name>
    <dbReference type="NCBI Taxonomy" id="4781"/>
    <lineage>
        <taxon>Eukaryota</taxon>
        <taxon>Sar</taxon>
        <taxon>Stramenopiles</taxon>
        <taxon>Oomycota</taxon>
        <taxon>Peronosporomycetes</taxon>
        <taxon>Peronosporales</taxon>
        <taxon>Peronosporaceae</taxon>
        <taxon>Plasmopara</taxon>
    </lineage>
</organism>
<keyword evidence="3" id="KW-0548">Nucleotidyltransferase</keyword>
<keyword evidence="3" id="KW-0808">Transferase</keyword>
<proteinExistence type="predicted"/>
<dbReference type="GO" id="GO:0003964">
    <property type="term" value="F:RNA-directed DNA polymerase activity"/>
    <property type="evidence" value="ECO:0007669"/>
    <property type="project" value="UniProtKB-KW"/>
</dbReference>
<dbReference type="GeneID" id="36407672"/>
<dbReference type="STRING" id="4781.A0A0P1AMG5"/>
<dbReference type="RefSeq" id="XP_024578706.1">
    <property type="nucleotide sequence ID" value="XM_024728206.1"/>
</dbReference>
<evidence type="ECO:0000313" key="3">
    <source>
        <dbReference type="EMBL" id="CEG42337.1"/>
    </source>
</evidence>
<feature type="domain" description="Reverse transcriptase Ty1/copia-type" evidence="1">
    <location>
        <begin position="270"/>
        <end position="367"/>
    </location>
</feature>
<sequence>MDHLSVFDSHGYAHINDVKRPKLEPKSFKSMFLGYAENVKGYRVFDLKNAKINVNGSAKLDEREMGGICDTQEVKPDRIIQVMKDGDEVKVQYQVDRQPVLDDPMEVVEEPVADVELDDIDHAPSIDVQRLMHSESPVINRLELMEYHQPTQVQHEDRLVFRPEVERTIARRELVLKIRNGSVDEESERGHGSHEKRFNAQLDHDGFFPRSMIKMAMSCDTNTTGRKRIQAKAWRRLFRDLFSAGRRYGFFQQRVDGQRFYGSSARCQQYQGLCQLKKAIYGLKHAASAWKKMIHRVFVGNGFKSCGADQCVYVKSTNKGFVHVELYLDDMIIAARTSEEINQVKDVLKNAYKMKELGKAEFILGWKSITTGQLEL</sequence>
<keyword evidence="3" id="KW-0695">RNA-directed DNA polymerase</keyword>
<dbReference type="InterPro" id="IPR013103">
    <property type="entry name" value="RVT_2"/>
</dbReference>
<accession>A0A0P1AMG5</accession>
<dbReference type="EMBL" id="CCYD01000610">
    <property type="protein sequence ID" value="CEG42337.1"/>
    <property type="molecule type" value="Genomic_DNA"/>
</dbReference>
<dbReference type="SUPFAM" id="SSF56672">
    <property type="entry name" value="DNA/RNA polymerases"/>
    <property type="match status" value="1"/>
</dbReference>
<dbReference type="Pfam" id="PF25597">
    <property type="entry name" value="SH3_retrovirus"/>
    <property type="match status" value="1"/>
</dbReference>